<keyword evidence="5" id="KW-0539">Nucleus</keyword>
<evidence type="ECO:0000256" key="3">
    <source>
        <dbReference type="ARBA" id="ARBA00022679"/>
    </source>
</evidence>
<evidence type="ECO:0000313" key="8">
    <source>
        <dbReference type="EMBL" id="VDI06000.1"/>
    </source>
</evidence>
<keyword evidence="4 6" id="KW-0520">NAD</keyword>
<proteinExistence type="predicted"/>
<accession>A0A8B6CJ15</accession>
<comment type="caution">
    <text evidence="8">The sequence shown here is derived from an EMBL/GenBank/DDBJ whole genome shotgun (WGS) entry which is preliminary data.</text>
</comment>
<dbReference type="PANTHER" id="PTHR14453:SF67">
    <property type="entry name" value="POLY [ADP-RIBOSE] POLYMERASE"/>
    <property type="match status" value="1"/>
</dbReference>
<dbReference type="GO" id="GO:0010629">
    <property type="term" value="P:negative regulation of gene expression"/>
    <property type="evidence" value="ECO:0007669"/>
    <property type="project" value="TreeGrafter"/>
</dbReference>
<dbReference type="EMBL" id="UYJE01001876">
    <property type="protein sequence ID" value="VDI06000.1"/>
    <property type="molecule type" value="Genomic_DNA"/>
</dbReference>
<dbReference type="OrthoDB" id="408612at2759"/>
<evidence type="ECO:0000313" key="9">
    <source>
        <dbReference type="Proteomes" id="UP000596742"/>
    </source>
</evidence>
<dbReference type="Gene3D" id="3.90.228.10">
    <property type="match status" value="1"/>
</dbReference>
<dbReference type="Proteomes" id="UP000596742">
    <property type="component" value="Unassembled WGS sequence"/>
</dbReference>
<evidence type="ECO:0000256" key="1">
    <source>
        <dbReference type="ARBA" id="ARBA00004123"/>
    </source>
</evidence>
<dbReference type="Pfam" id="PF00644">
    <property type="entry name" value="PARP"/>
    <property type="match status" value="1"/>
</dbReference>
<dbReference type="InterPro" id="IPR012317">
    <property type="entry name" value="Poly(ADP-ribose)pol_cat_dom"/>
</dbReference>
<dbReference type="AlphaFoldDB" id="A0A8B6CJ15"/>
<evidence type="ECO:0000256" key="5">
    <source>
        <dbReference type="ARBA" id="ARBA00023242"/>
    </source>
</evidence>
<comment type="subcellular location">
    <subcellularLocation>
        <location evidence="1">Nucleus</location>
    </subcellularLocation>
</comment>
<dbReference type="PANTHER" id="PTHR14453">
    <property type="entry name" value="PARP/ZINC FINGER CCCH TYPE DOMAIN CONTAINING PROTEIN"/>
    <property type="match status" value="1"/>
</dbReference>
<feature type="domain" description="PARP catalytic" evidence="7">
    <location>
        <begin position="287"/>
        <end position="482"/>
    </location>
</feature>
<dbReference type="PROSITE" id="PS51059">
    <property type="entry name" value="PARP_CATALYTIC"/>
    <property type="match status" value="1"/>
</dbReference>
<evidence type="ECO:0000256" key="2">
    <source>
        <dbReference type="ARBA" id="ARBA00022676"/>
    </source>
</evidence>
<dbReference type="GO" id="GO:0005737">
    <property type="term" value="C:cytoplasm"/>
    <property type="evidence" value="ECO:0007669"/>
    <property type="project" value="TreeGrafter"/>
</dbReference>
<keyword evidence="3 6" id="KW-0808">Transferase</keyword>
<keyword evidence="2 6" id="KW-0328">Glycosyltransferase</keyword>
<organism evidence="8 9">
    <name type="scientific">Mytilus galloprovincialis</name>
    <name type="common">Mediterranean mussel</name>
    <dbReference type="NCBI Taxonomy" id="29158"/>
    <lineage>
        <taxon>Eukaryota</taxon>
        <taxon>Metazoa</taxon>
        <taxon>Spiralia</taxon>
        <taxon>Lophotrochozoa</taxon>
        <taxon>Mollusca</taxon>
        <taxon>Bivalvia</taxon>
        <taxon>Autobranchia</taxon>
        <taxon>Pteriomorphia</taxon>
        <taxon>Mytilida</taxon>
        <taxon>Mytiloidea</taxon>
        <taxon>Mytilidae</taxon>
        <taxon>Mytilinae</taxon>
        <taxon>Mytilus</taxon>
    </lineage>
</organism>
<gene>
    <name evidence="8" type="ORF">MGAL_10B006733</name>
</gene>
<keyword evidence="9" id="KW-1185">Reference proteome</keyword>
<evidence type="ECO:0000256" key="6">
    <source>
        <dbReference type="RuleBase" id="RU362114"/>
    </source>
</evidence>
<evidence type="ECO:0000259" key="7">
    <source>
        <dbReference type="PROSITE" id="PS51059"/>
    </source>
</evidence>
<reference evidence="8" key="1">
    <citation type="submission" date="2018-11" db="EMBL/GenBank/DDBJ databases">
        <authorList>
            <person name="Alioto T."/>
            <person name="Alioto T."/>
        </authorList>
    </citation>
    <scope>NUCLEOTIDE SEQUENCE</scope>
</reference>
<dbReference type="GO" id="GO:0005634">
    <property type="term" value="C:nucleus"/>
    <property type="evidence" value="ECO:0007669"/>
    <property type="project" value="UniProtKB-SubCell"/>
</dbReference>
<sequence>MATANPLDAGTGHGIPPSQTFQQRLKSVSIKESDFPVKKVFTRHPKEVECFRKSKYFTALKSKHVKVLMNGDQVVVAGPDEKSIKPIKQKVEEQFSKIKSKKVGVNSSIASLLTMEDVMSFIDLKLDIPNKSVAWGIEIMLAEEYLIVFALNERDADENLKQVMRCITEIRFSLEEIQSENIQNIIKRNSSRLISTQNRKEIVIYTTQDIHDQFFSQNAGKISAKEAKLQAQSPNQQISITSTKQMSGSGGTGNDTLYMVGSPTGETTEKVTERKSAQVIKTSGIQLPSHWCDMGNEHFMKIAIKPGDDSFQNHEWENIQTKFESTLPQARIVSIQRIQNIFMWKHFFLKKRQLEHAYGKDCSNKLPLFHGTTPDMLDDIAEPRLAEDRMGARLGQGTYFTVSPEYSDLYAESDSQGHKFMIFADVLAGKSCIGKADFKRPPLNPDIKPRLYDSCVDNVQKPKVYCIFYDTQYYLKYLIEYT</sequence>
<dbReference type="EC" id="2.4.2.-" evidence="6"/>
<dbReference type="SUPFAM" id="SSF56399">
    <property type="entry name" value="ADP-ribosylation"/>
    <property type="match status" value="1"/>
</dbReference>
<dbReference type="GO" id="GO:0003950">
    <property type="term" value="F:NAD+ poly-ADP-ribosyltransferase activity"/>
    <property type="evidence" value="ECO:0007669"/>
    <property type="project" value="UniProtKB-UniRule"/>
</dbReference>
<dbReference type="InterPro" id="IPR052056">
    <property type="entry name" value="Mono-ARTD/PARP"/>
</dbReference>
<name>A0A8B6CJ15_MYTGA</name>
<evidence type="ECO:0000256" key="4">
    <source>
        <dbReference type="ARBA" id="ARBA00023027"/>
    </source>
</evidence>
<dbReference type="GO" id="GO:0003714">
    <property type="term" value="F:transcription corepressor activity"/>
    <property type="evidence" value="ECO:0007669"/>
    <property type="project" value="TreeGrafter"/>
</dbReference>
<protein>
    <recommendedName>
        <fullName evidence="6">Poly [ADP-ribose] polymerase</fullName>
        <shortName evidence="6">PARP</shortName>
        <ecNumber evidence="6">2.4.2.-</ecNumber>
    </recommendedName>
</protein>